<dbReference type="EMBL" id="QTJR01000003">
    <property type="protein sequence ID" value="RDY68165.1"/>
    <property type="molecule type" value="Genomic_DNA"/>
</dbReference>
<gene>
    <name evidence="4" type="ORF">DX912_06035</name>
</gene>
<dbReference type="SUPFAM" id="SSF51735">
    <property type="entry name" value="NAD(P)-binding Rossmann-fold domains"/>
    <property type="match status" value="1"/>
</dbReference>
<protein>
    <submittedName>
        <fullName evidence="4">SDR family NAD(P)-dependent oxidoreductase</fullName>
    </submittedName>
</protein>
<dbReference type="AlphaFoldDB" id="A0A3D8VFS1"/>
<dbReference type="Pfam" id="PF00106">
    <property type="entry name" value="adh_short"/>
    <property type="match status" value="1"/>
</dbReference>
<dbReference type="InterPro" id="IPR051911">
    <property type="entry name" value="SDR_oxidoreductase"/>
</dbReference>
<accession>A0A3D8VFS1</accession>
<sequence length="304" mass="32707">MRRQPDHVAEAAVPVEESGRSDARIWFITGASSGLGRALAETVLARGDRAVLAARGVDRLRDLVSAFPVRALAVAMDVTDRAQRAAAVDQALAHFGRIDVLVNNAGIDFLGAIEEQREDDYRAQFEVNFFGPVEMIRLVLPGMRARGKGTIVNMSSMDGLSSLPANGYYSSSKFALEGLTEALWQELEPLGLRAFLVEPGSFRTGIEQRTKFSGESIAVYAATSGAFRDLMGTLTPDMFPGDPARAAEAIYEVVASHPGRHWVVLGSDAQRRIQAKLALLQAEVDAGEAMALSTDYPGSARAVL</sequence>
<evidence type="ECO:0000256" key="1">
    <source>
        <dbReference type="ARBA" id="ARBA00006484"/>
    </source>
</evidence>
<dbReference type="GO" id="GO:0016491">
    <property type="term" value="F:oxidoreductase activity"/>
    <property type="evidence" value="ECO:0007669"/>
    <property type="project" value="UniProtKB-KW"/>
</dbReference>
<dbReference type="InterPro" id="IPR036291">
    <property type="entry name" value="NAD(P)-bd_dom_sf"/>
</dbReference>
<dbReference type="CDD" id="cd05374">
    <property type="entry name" value="17beta-HSD-like_SDR_c"/>
    <property type="match status" value="1"/>
</dbReference>
<keyword evidence="2" id="KW-0560">Oxidoreductase</keyword>
<evidence type="ECO:0000256" key="3">
    <source>
        <dbReference type="RuleBase" id="RU000363"/>
    </source>
</evidence>
<comment type="caution">
    <text evidence="4">The sequence shown here is derived from an EMBL/GenBank/DDBJ whole genome shotgun (WGS) entry which is preliminary data.</text>
</comment>
<dbReference type="PRINTS" id="PR00080">
    <property type="entry name" value="SDRFAMILY"/>
</dbReference>
<evidence type="ECO:0000256" key="2">
    <source>
        <dbReference type="ARBA" id="ARBA00023002"/>
    </source>
</evidence>
<evidence type="ECO:0000313" key="4">
    <source>
        <dbReference type="EMBL" id="RDY68165.1"/>
    </source>
</evidence>
<comment type="similarity">
    <text evidence="1 3">Belongs to the short-chain dehydrogenases/reductases (SDR) family.</text>
</comment>
<dbReference type="PRINTS" id="PR00081">
    <property type="entry name" value="GDHRDH"/>
</dbReference>
<dbReference type="PANTHER" id="PTHR43976">
    <property type="entry name" value="SHORT CHAIN DEHYDROGENASE"/>
    <property type="match status" value="1"/>
</dbReference>
<dbReference type="Gene3D" id="3.40.50.720">
    <property type="entry name" value="NAD(P)-binding Rossmann-like Domain"/>
    <property type="match status" value="1"/>
</dbReference>
<keyword evidence="5" id="KW-1185">Reference proteome</keyword>
<dbReference type="PANTHER" id="PTHR43976:SF16">
    <property type="entry name" value="SHORT-CHAIN DEHYDROGENASE_REDUCTASE FAMILY PROTEIN"/>
    <property type="match status" value="1"/>
</dbReference>
<dbReference type="InterPro" id="IPR002347">
    <property type="entry name" value="SDR_fam"/>
</dbReference>
<evidence type="ECO:0000313" key="5">
    <source>
        <dbReference type="Proteomes" id="UP000256829"/>
    </source>
</evidence>
<reference evidence="4 5" key="1">
    <citation type="submission" date="2018-08" db="EMBL/GenBank/DDBJ databases">
        <title>Lysobacter soli KCTC 22011, whole genome shotgun sequence.</title>
        <authorList>
            <person name="Zhang X."/>
            <person name="Feng G."/>
            <person name="Zhu H."/>
        </authorList>
    </citation>
    <scope>NUCLEOTIDE SEQUENCE [LARGE SCALE GENOMIC DNA]</scope>
    <source>
        <strain evidence="4 5">KCTC 22011</strain>
    </source>
</reference>
<name>A0A3D8VFS1_9GAMM</name>
<organism evidence="4 5">
    <name type="scientific">Lysobacter soli</name>
    <dbReference type="NCBI Taxonomy" id="453783"/>
    <lineage>
        <taxon>Bacteria</taxon>
        <taxon>Pseudomonadati</taxon>
        <taxon>Pseudomonadota</taxon>
        <taxon>Gammaproteobacteria</taxon>
        <taxon>Lysobacterales</taxon>
        <taxon>Lysobacteraceae</taxon>
        <taxon>Lysobacter</taxon>
    </lineage>
</organism>
<dbReference type="Proteomes" id="UP000256829">
    <property type="component" value="Unassembled WGS sequence"/>
</dbReference>
<proteinExistence type="inferred from homology"/>